<evidence type="ECO:0000313" key="2">
    <source>
        <dbReference type="Proteomes" id="UP000286415"/>
    </source>
</evidence>
<dbReference type="OrthoDB" id="10375637at2759"/>
<evidence type="ECO:0000313" key="1">
    <source>
        <dbReference type="EMBL" id="KAG5451187.1"/>
    </source>
</evidence>
<sequence>LVEQWQTEFDWILASVVDVNRLTQLVRSQQAGSASGIVASGPGRASLLNAGSQAAAFYVAIWTSLDGIMDKLERLTYHCRLLGVTLLKKSESSANCSTIVRLSESFEPHSNLAEVLLHELMTT</sequence>
<gene>
    <name evidence="1" type="ORF">CSKR_201359</name>
</gene>
<proteinExistence type="predicted"/>
<feature type="non-terminal residue" evidence="1">
    <location>
        <position position="1"/>
    </location>
</feature>
<dbReference type="Proteomes" id="UP000286415">
    <property type="component" value="Unassembled WGS sequence"/>
</dbReference>
<keyword evidence="2" id="KW-1185">Reference proteome</keyword>
<accession>A0A8T1MP57</accession>
<dbReference type="AlphaFoldDB" id="A0A8T1MP57"/>
<reference evidence="1 2" key="1">
    <citation type="journal article" date="2018" name="Biotechnol. Adv.">
        <title>Improved genomic resources and new bioinformatic workflow for the carcinogenic parasite Clonorchis sinensis: Biotechnological implications.</title>
        <authorList>
            <person name="Wang D."/>
            <person name="Korhonen P.K."/>
            <person name="Gasser R.B."/>
            <person name="Young N.D."/>
        </authorList>
    </citation>
    <scope>NUCLEOTIDE SEQUENCE [LARGE SCALE GENOMIC DNA]</scope>
    <source>
        <strain evidence="1">Cs-k2</strain>
    </source>
</reference>
<comment type="caution">
    <text evidence="1">The sequence shown here is derived from an EMBL/GenBank/DDBJ whole genome shotgun (WGS) entry which is preliminary data.</text>
</comment>
<organism evidence="1 2">
    <name type="scientific">Clonorchis sinensis</name>
    <name type="common">Chinese liver fluke</name>
    <dbReference type="NCBI Taxonomy" id="79923"/>
    <lineage>
        <taxon>Eukaryota</taxon>
        <taxon>Metazoa</taxon>
        <taxon>Spiralia</taxon>
        <taxon>Lophotrochozoa</taxon>
        <taxon>Platyhelminthes</taxon>
        <taxon>Trematoda</taxon>
        <taxon>Digenea</taxon>
        <taxon>Opisthorchiida</taxon>
        <taxon>Opisthorchiata</taxon>
        <taxon>Opisthorchiidae</taxon>
        <taxon>Clonorchis</taxon>
    </lineage>
</organism>
<dbReference type="EMBL" id="NIRI02000042">
    <property type="protein sequence ID" value="KAG5451187.1"/>
    <property type="molecule type" value="Genomic_DNA"/>
</dbReference>
<name>A0A8T1MP57_CLOSI</name>
<reference evidence="1 2" key="2">
    <citation type="journal article" date="2021" name="Genomics">
        <title>High-quality reference genome for Clonorchis sinensis.</title>
        <authorList>
            <person name="Young N.D."/>
            <person name="Stroehlein A.J."/>
            <person name="Kinkar L."/>
            <person name="Wang T."/>
            <person name="Sohn W.M."/>
            <person name="Chang B.C.H."/>
            <person name="Kaur P."/>
            <person name="Weisz D."/>
            <person name="Dudchenko O."/>
            <person name="Aiden E.L."/>
            <person name="Korhonen P.K."/>
            <person name="Gasser R.B."/>
        </authorList>
    </citation>
    <scope>NUCLEOTIDE SEQUENCE [LARGE SCALE GENOMIC DNA]</scope>
    <source>
        <strain evidence="1">Cs-k2</strain>
    </source>
</reference>
<protein>
    <submittedName>
        <fullName evidence="1">Uncharacterized protein</fullName>
    </submittedName>
</protein>